<reference evidence="4 5" key="1">
    <citation type="submission" date="2018-10" db="EMBL/GenBank/DDBJ databases">
        <title>Sequencing the genomes of 1000 actinobacteria strains.</title>
        <authorList>
            <person name="Klenk H.-P."/>
        </authorList>
    </citation>
    <scope>NUCLEOTIDE SEQUENCE [LARGE SCALE GENOMIC DNA]</scope>
    <source>
        <strain evidence="4 5">DSM 17894</strain>
    </source>
</reference>
<evidence type="ECO:0000256" key="2">
    <source>
        <dbReference type="PROSITE-ProRule" id="PRU00335"/>
    </source>
</evidence>
<dbReference type="Proteomes" id="UP000280008">
    <property type="component" value="Unassembled WGS sequence"/>
</dbReference>
<evidence type="ECO:0000313" key="4">
    <source>
        <dbReference type="EMBL" id="RKR75242.1"/>
    </source>
</evidence>
<dbReference type="PANTHER" id="PTHR30055:SF227">
    <property type="entry name" value="TRANSCRIPTIONAL REGULATORY PROTEIN (PROBABLY TETR-FAMILY)-RELATED"/>
    <property type="match status" value="1"/>
</dbReference>
<dbReference type="InterPro" id="IPR001647">
    <property type="entry name" value="HTH_TetR"/>
</dbReference>
<comment type="caution">
    <text evidence="4">The sequence shown here is derived from an EMBL/GenBank/DDBJ whole genome shotgun (WGS) entry which is preliminary data.</text>
</comment>
<dbReference type="InterPro" id="IPR023772">
    <property type="entry name" value="DNA-bd_HTH_TetR-type_CS"/>
</dbReference>
<feature type="domain" description="HTH tetR-type" evidence="3">
    <location>
        <begin position="13"/>
        <end position="73"/>
    </location>
</feature>
<organism evidence="4 5">
    <name type="scientific">Frondihabitans australicus</name>
    <dbReference type="NCBI Taxonomy" id="386892"/>
    <lineage>
        <taxon>Bacteria</taxon>
        <taxon>Bacillati</taxon>
        <taxon>Actinomycetota</taxon>
        <taxon>Actinomycetes</taxon>
        <taxon>Micrococcales</taxon>
        <taxon>Microbacteriaceae</taxon>
        <taxon>Frondihabitans</taxon>
    </lineage>
</organism>
<dbReference type="SUPFAM" id="SSF46689">
    <property type="entry name" value="Homeodomain-like"/>
    <property type="match status" value="1"/>
</dbReference>
<dbReference type="Pfam" id="PF00440">
    <property type="entry name" value="TetR_N"/>
    <property type="match status" value="1"/>
</dbReference>
<keyword evidence="5" id="KW-1185">Reference proteome</keyword>
<gene>
    <name evidence="4" type="ORF">C8E83_2380</name>
</gene>
<keyword evidence="1 2" id="KW-0238">DNA-binding</keyword>
<dbReference type="AlphaFoldDB" id="A0A495IGW3"/>
<dbReference type="InterPro" id="IPR009057">
    <property type="entry name" value="Homeodomain-like_sf"/>
</dbReference>
<dbReference type="PRINTS" id="PR00455">
    <property type="entry name" value="HTHTETR"/>
</dbReference>
<evidence type="ECO:0000256" key="1">
    <source>
        <dbReference type="ARBA" id="ARBA00023125"/>
    </source>
</evidence>
<evidence type="ECO:0000259" key="3">
    <source>
        <dbReference type="PROSITE" id="PS50977"/>
    </source>
</evidence>
<dbReference type="PROSITE" id="PS50977">
    <property type="entry name" value="HTH_TETR_2"/>
    <property type="match status" value="1"/>
</dbReference>
<accession>A0A495IGW3</accession>
<dbReference type="PROSITE" id="PS01081">
    <property type="entry name" value="HTH_TETR_1"/>
    <property type="match status" value="1"/>
</dbReference>
<feature type="DNA-binding region" description="H-T-H motif" evidence="2">
    <location>
        <begin position="36"/>
        <end position="55"/>
    </location>
</feature>
<proteinExistence type="predicted"/>
<dbReference type="GO" id="GO:0003700">
    <property type="term" value="F:DNA-binding transcription factor activity"/>
    <property type="evidence" value="ECO:0007669"/>
    <property type="project" value="TreeGrafter"/>
</dbReference>
<dbReference type="GO" id="GO:0000976">
    <property type="term" value="F:transcription cis-regulatory region binding"/>
    <property type="evidence" value="ECO:0007669"/>
    <property type="project" value="TreeGrafter"/>
</dbReference>
<protein>
    <submittedName>
        <fullName evidence="4">TetR family transcriptional regulator</fullName>
    </submittedName>
</protein>
<dbReference type="Gene3D" id="1.10.357.10">
    <property type="entry name" value="Tetracycline Repressor, domain 2"/>
    <property type="match status" value="1"/>
</dbReference>
<name>A0A495IGW3_9MICO</name>
<dbReference type="InterPro" id="IPR050109">
    <property type="entry name" value="HTH-type_TetR-like_transc_reg"/>
</dbReference>
<sequence>MTSAPTRRRLSADGRRTEIALAARELFADRGFHATTTRDIARAAGISDALLYRHFADKQAVLDRVVDDAIAVFTDLPPLDRLASANTVELLTLLGRGFLGRVEANLDLIRLLVAGAAATPSGPDLRFARFVDGAATALGAELARRGSAPDPAAGYLAARSFFGALLSFVLLQRTLGLDDVRALDGDAYLGALVGRFAE</sequence>
<dbReference type="EMBL" id="RBKS01000001">
    <property type="protein sequence ID" value="RKR75242.1"/>
    <property type="molecule type" value="Genomic_DNA"/>
</dbReference>
<dbReference type="PANTHER" id="PTHR30055">
    <property type="entry name" value="HTH-TYPE TRANSCRIPTIONAL REGULATOR RUTR"/>
    <property type="match status" value="1"/>
</dbReference>
<evidence type="ECO:0000313" key="5">
    <source>
        <dbReference type="Proteomes" id="UP000280008"/>
    </source>
</evidence>